<evidence type="ECO:0000256" key="1">
    <source>
        <dbReference type="SAM" id="Phobius"/>
    </source>
</evidence>
<feature type="transmembrane region" description="Helical" evidence="1">
    <location>
        <begin position="350"/>
        <end position="378"/>
    </location>
</feature>
<feature type="transmembrane region" description="Helical" evidence="1">
    <location>
        <begin position="414"/>
        <end position="436"/>
    </location>
</feature>
<evidence type="ECO:0000313" key="2">
    <source>
        <dbReference type="EMBL" id="AWB28137.1"/>
    </source>
</evidence>
<feature type="transmembrane region" description="Helical" evidence="1">
    <location>
        <begin position="483"/>
        <end position="500"/>
    </location>
</feature>
<sequence length="502" mass="50669">MPLFGPRLDAPTAIGDEGRPRAIGLWIASLAVGAVGLGLAIGAQAAIGKVATTAGFVVAGIALLGRDRFRSLAFGQLIFIPMSIVLVRNVLDGLNDGTIGVFLVLGGYALAILGLGCAWANVDREHLAAVNRQGWIAALVGLVASPIVVSGLAVLVLVVGLLVPTAIAPPSGPDLAGLALIVGLSATLVTLALVWLPIAALAPARWTDRVTSRVRLARIVLAGLVVVALSAWMTFFTLRILLAVTPWIPPAIAGLLDAWPSVPPSIDRVLTSPVLRAPPLAVAIALAVAGALVATVRIAIRWLNRGVSGPRARRIAPLVGAGGMVLIGVMIVGVGSAAQTGAVDVTVVALQVLGIAVVTVLLALIAIFLVLTPLALVVGATYLGVFPPRAGPIAVATAGLFIVAIGVAPSGPVWAPIPVVVAALVVWDHGEFALGLTVEVGHRPHTRGIELDHARTTLAVAVVAAVLAIGVTLLAGWAPVGTAGAAAGAVLAALLATVPLRR</sequence>
<feature type="transmembrane region" description="Helical" evidence="1">
    <location>
        <begin position="134"/>
        <end position="163"/>
    </location>
</feature>
<reference evidence="2 3" key="1">
    <citation type="submission" date="2018-04" db="EMBL/GenBank/DDBJ databases">
        <title>Halococcoides cellulosivorans gen. nov., sp. nov., an extremely halophilic cellulose-utilizing haloarchaeon from hypersaline lakes.</title>
        <authorList>
            <person name="Sorokin D.Y."/>
            <person name="Toshchakov S.V."/>
            <person name="Samarov N.I."/>
            <person name="Korzhenkov A."/>
            <person name="Kublanov I.V."/>
        </authorList>
    </citation>
    <scope>NUCLEOTIDE SEQUENCE [LARGE SCALE GENOMIC DNA]</scope>
    <source>
        <strain evidence="2 3">HArcel1</strain>
    </source>
</reference>
<dbReference type="Proteomes" id="UP000244727">
    <property type="component" value="Chromosome"/>
</dbReference>
<accession>A0A2R4X2W4</accession>
<dbReference type="AlphaFoldDB" id="A0A2R4X2W4"/>
<organism evidence="2 3">
    <name type="scientific">Halococcoides cellulosivorans</name>
    <dbReference type="NCBI Taxonomy" id="1679096"/>
    <lineage>
        <taxon>Archaea</taxon>
        <taxon>Methanobacteriati</taxon>
        <taxon>Methanobacteriota</taxon>
        <taxon>Stenosarchaea group</taxon>
        <taxon>Halobacteria</taxon>
        <taxon>Halobacteriales</taxon>
        <taxon>Haloarculaceae</taxon>
        <taxon>Halococcoides</taxon>
    </lineage>
</organism>
<dbReference type="KEGG" id="harc:HARCEL1_10690"/>
<gene>
    <name evidence="2" type="ORF">HARCEL1_10690</name>
</gene>
<proteinExistence type="predicted"/>
<feature type="transmembrane region" description="Helical" evidence="1">
    <location>
        <begin position="175"/>
        <end position="198"/>
    </location>
</feature>
<name>A0A2R4X2W4_9EURY</name>
<feature type="transmembrane region" description="Helical" evidence="1">
    <location>
        <begin position="23"/>
        <end position="41"/>
    </location>
</feature>
<feature type="transmembrane region" description="Helical" evidence="1">
    <location>
        <begin position="457"/>
        <end position="477"/>
    </location>
</feature>
<keyword evidence="1" id="KW-0812">Transmembrane</keyword>
<evidence type="ECO:0000313" key="3">
    <source>
        <dbReference type="Proteomes" id="UP000244727"/>
    </source>
</evidence>
<keyword evidence="1" id="KW-0472">Membrane</keyword>
<dbReference type="EMBL" id="CP028858">
    <property type="protein sequence ID" value="AWB28137.1"/>
    <property type="molecule type" value="Genomic_DNA"/>
</dbReference>
<dbReference type="GeneID" id="36512979"/>
<feature type="transmembrane region" description="Helical" evidence="1">
    <location>
        <begin position="280"/>
        <end position="303"/>
    </location>
</feature>
<feature type="transmembrane region" description="Helical" evidence="1">
    <location>
        <begin position="390"/>
        <end position="408"/>
    </location>
</feature>
<dbReference type="RefSeq" id="WP_108383346.1">
    <property type="nucleotide sequence ID" value="NZ_CP028858.1"/>
</dbReference>
<protein>
    <submittedName>
        <fullName evidence="2">Uncharacterized protein</fullName>
    </submittedName>
</protein>
<feature type="transmembrane region" description="Helical" evidence="1">
    <location>
        <begin position="219"/>
        <end position="242"/>
    </location>
</feature>
<keyword evidence="3" id="KW-1185">Reference proteome</keyword>
<feature type="transmembrane region" description="Helical" evidence="1">
    <location>
        <begin position="97"/>
        <end position="122"/>
    </location>
</feature>
<feature type="transmembrane region" description="Helical" evidence="1">
    <location>
        <begin position="72"/>
        <end position="91"/>
    </location>
</feature>
<feature type="transmembrane region" description="Helical" evidence="1">
    <location>
        <begin position="315"/>
        <end position="338"/>
    </location>
</feature>
<keyword evidence="1" id="KW-1133">Transmembrane helix</keyword>